<geneLocation type="plasmid" evidence="1 2">
    <name>P5</name>
</geneLocation>
<evidence type="ECO:0000313" key="1">
    <source>
        <dbReference type="EMBL" id="AFD28179.1"/>
    </source>
</evidence>
<protein>
    <submittedName>
        <fullName evidence="1">Uncharacterized protein</fullName>
    </submittedName>
</protein>
<dbReference type="Proteomes" id="UP000007575">
    <property type="component" value="Plasmid P5"/>
</dbReference>
<evidence type="ECO:0000313" key="2">
    <source>
        <dbReference type="Proteomes" id="UP000007575"/>
    </source>
</evidence>
<sequence>MPDLNQASQALRLALGDFLDRSGPEGVFHLAPGGPGLLPALADLDVPELHLELLPETPTALQQQRLVHLGYIPLDPLTWQHPEGWRLVICIHGSGWRADQAALSTWLWEDPAAAPAYRQVFERGGRIYADETLLPAALRHYERTIGLQPFEDVAATFSALTTPWMFAAGMALDLHLDRVARPHDDLDVLLDWSAQGEIIPLLKGWRLDVPVDGRYQAYTGHLQPPHHQIHARHTELQGVLLLDLLLSDLSGETWRYRRDPQVTLPLSRARLWSRQGWPYLAPEVVLLFKAGVADREIRGKDQADFERVRLSLGAEARQWLKETLSRTQPGHAWLERL</sequence>
<keyword evidence="1" id="KW-0614">Plasmid</keyword>
<dbReference type="Gene3D" id="3.30.460.40">
    <property type="match status" value="1"/>
</dbReference>
<gene>
    <name evidence="1" type="ordered locus">DGo_PE0035</name>
</gene>
<dbReference type="HOGENOM" id="CLU_810676_0_0_0"/>
<dbReference type="EMBL" id="CP002196">
    <property type="protein sequence ID" value="AFD28179.1"/>
    <property type="molecule type" value="Genomic_DNA"/>
</dbReference>
<organism evidence="1 2">
    <name type="scientific">Deinococcus gobiensis (strain DSM 21396 / JCM 16679 / CGMCC 1.7299 / I-0)</name>
    <dbReference type="NCBI Taxonomy" id="745776"/>
    <lineage>
        <taxon>Bacteria</taxon>
        <taxon>Thermotogati</taxon>
        <taxon>Deinococcota</taxon>
        <taxon>Deinococci</taxon>
        <taxon>Deinococcales</taxon>
        <taxon>Deinococcaceae</taxon>
        <taxon>Deinococcus</taxon>
    </lineage>
</organism>
<name>H8H3T2_DEIGI</name>
<dbReference type="OrthoDB" id="9800567at2"/>
<dbReference type="AlphaFoldDB" id="H8H3T2"/>
<reference evidence="1 2" key="1">
    <citation type="journal article" date="2012" name="PLoS ONE">
        <title>Genome sequence and transcriptome analysis of the radioresistant bacterium Deinococcus gobiensis: insights into the extreme environmental adaptations.</title>
        <authorList>
            <person name="Yuan M."/>
            <person name="Chen M."/>
            <person name="Zhang W."/>
            <person name="Lu W."/>
            <person name="Wang J."/>
            <person name="Yang M."/>
            <person name="Zhao P."/>
            <person name="Tang R."/>
            <person name="Li X."/>
            <person name="Hao Y."/>
            <person name="Zhou Z."/>
            <person name="Zhan Y."/>
            <person name="Yu H."/>
            <person name="Teng C."/>
            <person name="Yan Y."/>
            <person name="Ping S."/>
            <person name="Wang Y."/>
            <person name="Lin M."/>
        </authorList>
    </citation>
    <scope>NUCLEOTIDE SEQUENCE [LARGE SCALE GENOMIC DNA]</scope>
    <source>
        <strain evidence="2">DSM 21396 / JCM 16679 / CGMCC 1.7299 / I-0</strain>
        <plasmid evidence="1">P5</plasmid>
    </source>
</reference>
<dbReference type="KEGG" id="dgo:DGo_PE0035"/>
<proteinExistence type="predicted"/>
<accession>H8H3T2</accession>
<dbReference type="PATRIC" id="fig|745776.4.peg.4056"/>
<keyword evidence="2" id="KW-1185">Reference proteome</keyword>